<keyword evidence="1" id="KW-0812">Transmembrane</keyword>
<reference evidence="2 3" key="1">
    <citation type="journal article" date="2019" name="Sci. Data">
        <title>Hybrid genome assembly and annotation of Danionella translucida.</title>
        <authorList>
            <person name="Kadobianskyi M."/>
            <person name="Schulze L."/>
            <person name="Schuelke M."/>
            <person name="Judkewitz B."/>
        </authorList>
    </citation>
    <scope>NUCLEOTIDE SEQUENCE [LARGE SCALE GENOMIC DNA]</scope>
    <source>
        <strain evidence="2 3">Bolton</strain>
    </source>
</reference>
<dbReference type="PANTHER" id="PTHR28603">
    <property type="entry name" value="TRANSMEMBRANE PROTEIN 243"/>
    <property type="match status" value="1"/>
</dbReference>
<comment type="caution">
    <text evidence="2">The sequence shown here is derived from an EMBL/GenBank/DDBJ whole genome shotgun (WGS) entry which is preliminary data.</text>
</comment>
<keyword evidence="1" id="KW-0472">Membrane</keyword>
<keyword evidence="1" id="KW-1133">Transmembrane helix</keyword>
<sequence>EGDIASHMWMKETFVSGLIMSAGRSGSIRSDDPLLMTKTALSSDRNMEDLRTTQSSLTGETFTRRTVVNLAIGGLTFLWVLITVISSFVFPTPPPTELNIFFVICIVMIGSSVMVLIFWYQQGDLDPKFNVLIYYSIGIVNLLCLCANLYFHDVGR</sequence>
<evidence type="ECO:0008006" key="4">
    <source>
        <dbReference type="Google" id="ProtNLM"/>
    </source>
</evidence>
<feature type="transmembrane region" description="Helical" evidence="1">
    <location>
        <begin position="100"/>
        <end position="120"/>
    </location>
</feature>
<proteinExistence type="predicted"/>
<dbReference type="EMBL" id="SRMA01027005">
    <property type="protein sequence ID" value="TRY62408.1"/>
    <property type="molecule type" value="Genomic_DNA"/>
</dbReference>
<evidence type="ECO:0000313" key="2">
    <source>
        <dbReference type="EMBL" id="TRY62408.1"/>
    </source>
</evidence>
<dbReference type="Pfam" id="PF10856">
    <property type="entry name" value="DUF2678"/>
    <property type="match status" value="1"/>
</dbReference>
<gene>
    <name evidence="2" type="ORF">DNTS_031821</name>
</gene>
<protein>
    <recommendedName>
        <fullName evidence="4">Transmembrane protein 243</fullName>
    </recommendedName>
</protein>
<feature type="non-terminal residue" evidence="2">
    <location>
        <position position="1"/>
    </location>
</feature>
<dbReference type="Proteomes" id="UP000316079">
    <property type="component" value="Unassembled WGS sequence"/>
</dbReference>
<dbReference type="InterPro" id="IPR022564">
    <property type="entry name" value="DUF2678"/>
</dbReference>
<evidence type="ECO:0000313" key="3">
    <source>
        <dbReference type="Proteomes" id="UP000316079"/>
    </source>
</evidence>
<dbReference type="PANTHER" id="PTHR28603:SF1">
    <property type="entry name" value="TRANSMEMBRANE PROTEIN 243"/>
    <property type="match status" value="1"/>
</dbReference>
<keyword evidence="3" id="KW-1185">Reference proteome</keyword>
<feature type="transmembrane region" description="Helical" evidence="1">
    <location>
        <begin position="132"/>
        <end position="151"/>
    </location>
</feature>
<feature type="transmembrane region" description="Helical" evidence="1">
    <location>
        <begin position="67"/>
        <end position="88"/>
    </location>
</feature>
<dbReference type="OrthoDB" id="17800at2759"/>
<name>A0A553NAE8_9TELE</name>
<organism evidence="2 3">
    <name type="scientific">Danionella cerebrum</name>
    <dbReference type="NCBI Taxonomy" id="2873325"/>
    <lineage>
        <taxon>Eukaryota</taxon>
        <taxon>Metazoa</taxon>
        <taxon>Chordata</taxon>
        <taxon>Craniata</taxon>
        <taxon>Vertebrata</taxon>
        <taxon>Euteleostomi</taxon>
        <taxon>Actinopterygii</taxon>
        <taxon>Neopterygii</taxon>
        <taxon>Teleostei</taxon>
        <taxon>Ostariophysi</taxon>
        <taxon>Cypriniformes</taxon>
        <taxon>Danionidae</taxon>
        <taxon>Danioninae</taxon>
        <taxon>Danionella</taxon>
    </lineage>
</organism>
<accession>A0A553NAE8</accession>
<evidence type="ECO:0000256" key="1">
    <source>
        <dbReference type="SAM" id="Phobius"/>
    </source>
</evidence>
<dbReference type="AlphaFoldDB" id="A0A553NAE8"/>